<dbReference type="PANTHER" id="PTHR31672">
    <property type="entry name" value="BNACNNG10540D PROTEIN"/>
    <property type="match status" value="1"/>
</dbReference>
<reference evidence="1 2" key="1">
    <citation type="submission" date="2021-05" db="EMBL/GenBank/DDBJ databases">
        <title>Genome Assembly of Synthetic Allotetraploid Brassica napus Reveals Homoeologous Exchanges between Subgenomes.</title>
        <authorList>
            <person name="Davis J.T."/>
        </authorList>
    </citation>
    <scope>NUCLEOTIDE SEQUENCE [LARGE SCALE GENOMIC DNA]</scope>
    <source>
        <strain evidence="2">cv. Da-Ae</strain>
        <tissue evidence="1">Seedling</tissue>
    </source>
</reference>
<name>A0ABQ8C7U3_BRANA</name>
<organism evidence="1 2">
    <name type="scientific">Brassica napus</name>
    <name type="common">Rape</name>
    <dbReference type="NCBI Taxonomy" id="3708"/>
    <lineage>
        <taxon>Eukaryota</taxon>
        <taxon>Viridiplantae</taxon>
        <taxon>Streptophyta</taxon>
        <taxon>Embryophyta</taxon>
        <taxon>Tracheophyta</taxon>
        <taxon>Spermatophyta</taxon>
        <taxon>Magnoliopsida</taxon>
        <taxon>eudicotyledons</taxon>
        <taxon>Gunneridae</taxon>
        <taxon>Pentapetalae</taxon>
        <taxon>rosids</taxon>
        <taxon>malvids</taxon>
        <taxon>Brassicales</taxon>
        <taxon>Brassicaceae</taxon>
        <taxon>Brassiceae</taxon>
        <taxon>Brassica</taxon>
    </lineage>
</organism>
<accession>A0ABQ8C7U3</accession>
<gene>
    <name evidence="1" type="ORF">HID58_035732</name>
</gene>
<sequence length="321" mass="37423">MIESSYLAKKRLVRFPDLVLFLLKSEKFKDDQSSKTIFLKPYGVEEKITICSYKLPDRHCEFYHDHRARIVGYCDGLACIYHLGYIYIINTTIRKFRILSPDFLRNYAFLSDKEDEMGNLLTIEKRIECQLNGLKKHENVSRSKSPMNVGFGKDIVTGAYKVVLMYLYDRIATKTLIKTHVFNLSNGERRCIYFPYVENQFNIDKISTFANGSLYWLNNNLTITALDLHTELFYEVLTKLLHQILQQNRLCLCEVEDLSDVDIWGLQQEGSSVKWEKFLSDSAFSKECFEHPYWMTGVLTCYQIYEDASTALCTKDLAALL</sequence>
<dbReference type="PANTHER" id="PTHR31672:SF13">
    <property type="entry name" value="F-BOX PROTEIN CPR30-LIKE"/>
    <property type="match status" value="1"/>
</dbReference>
<comment type="caution">
    <text evidence="1">The sequence shown here is derived from an EMBL/GenBank/DDBJ whole genome shotgun (WGS) entry which is preliminary data.</text>
</comment>
<dbReference type="EMBL" id="JAGKQM010000009">
    <property type="protein sequence ID" value="KAH0912411.1"/>
    <property type="molecule type" value="Genomic_DNA"/>
</dbReference>
<evidence type="ECO:0000313" key="1">
    <source>
        <dbReference type="EMBL" id="KAH0912411.1"/>
    </source>
</evidence>
<keyword evidence="2" id="KW-1185">Reference proteome</keyword>
<dbReference type="InterPro" id="IPR050796">
    <property type="entry name" value="SCF_F-box_component"/>
</dbReference>
<proteinExistence type="predicted"/>
<protein>
    <recommendedName>
        <fullName evidence="3">F-box associated domain-containing protein</fullName>
    </recommendedName>
</protein>
<dbReference type="Proteomes" id="UP000824890">
    <property type="component" value="Unassembled WGS sequence"/>
</dbReference>
<evidence type="ECO:0008006" key="3">
    <source>
        <dbReference type="Google" id="ProtNLM"/>
    </source>
</evidence>
<evidence type="ECO:0000313" key="2">
    <source>
        <dbReference type="Proteomes" id="UP000824890"/>
    </source>
</evidence>